<dbReference type="InterPro" id="IPR032710">
    <property type="entry name" value="NTF2-like_dom_sf"/>
</dbReference>
<dbReference type="EMBL" id="BRYB01003920">
    <property type="protein sequence ID" value="GMI22755.1"/>
    <property type="molecule type" value="Genomic_DNA"/>
</dbReference>
<name>A0ABQ6MAK4_9STRA</name>
<reference evidence="2 3" key="1">
    <citation type="journal article" date="2023" name="Commun. Biol.">
        <title>Genome analysis of Parmales, the sister group of diatoms, reveals the evolutionary specialization of diatoms from phago-mixotrophs to photoautotrophs.</title>
        <authorList>
            <person name="Ban H."/>
            <person name="Sato S."/>
            <person name="Yoshikawa S."/>
            <person name="Yamada K."/>
            <person name="Nakamura Y."/>
            <person name="Ichinomiya M."/>
            <person name="Sato N."/>
            <person name="Blanc-Mathieu R."/>
            <person name="Endo H."/>
            <person name="Kuwata A."/>
            <person name="Ogata H."/>
        </authorList>
    </citation>
    <scope>NUCLEOTIDE SEQUENCE [LARGE SCALE GENOMIC DNA]</scope>
</reference>
<keyword evidence="1" id="KW-0732">Signal</keyword>
<proteinExistence type="predicted"/>
<accession>A0ABQ6MAK4</accession>
<evidence type="ECO:0000313" key="3">
    <source>
        <dbReference type="Proteomes" id="UP001165060"/>
    </source>
</evidence>
<dbReference type="Gene3D" id="3.10.450.50">
    <property type="match status" value="1"/>
</dbReference>
<evidence type="ECO:0000313" key="2">
    <source>
        <dbReference type="EMBL" id="GMI22755.1"/>
    </source>
</evidence>
<dbReference type="SUPFAM" id="SSF54427">
    <property type="entry name" value="NTF2-like"/>
    <property type="match status" value="1"/>
</dbReference>
<comment type="caution">
    <text evidence="2">The sequence shown here is derived from an EMBL/GenBank/DDBJ whole genome shotgun (WGS) entry which is preliminary data.</text>
</comment>
<feature type="signal peptide" evidence="1">
    <location>
        <begin position="1"/>
        <end position="24"/>
    </location>
</feature>
<evidence type="ECO:0000256" key="1">
    <source>
        <dbReference type="SAM" id="SignalP"/>
    </source>
</evidence>
<feature type="chain" id="PRO_5046573769" evidence="1">
    <location>
        <begin position="25"/>
        <end position="256"/>
    </location>
</feature>
<sequence>MFRPLYLLALLPFLPLLLLPFASSFMPPTLVFPPSSLSAALAAEAEIDDRELLADPMFLPDAPESPRSEELVMKARRYLYMNQGIDAPDMLADEFRFMGPVVGGEQGLGRDEYLQAVGGFDIRTAFPDLSPGFHHFRVDPFEPDRVWFTSRASGTHLGQFLYAKPTGIKFETPPQACSLLFDESGRVKKYTIGHVMERSIGNTGGLGGIFGPLVAVGSPLPFPEARPYRMSKRFRMFTFAGSVAQRFAKKKEVGKE</sequence>
<keyword evidence="3" id="KW-1185">Reference proteome</keyword>
<gene>
    <name evidence="2" type="ORF">TeGR_g8977</name>
</gene>
<organism evidence="2 3">
    <name type="scientific">Tetraparma gracilis</name>
    <dbReference type="NCBI Taxonomy" id="2962635"/>
    <lineage>
        <taxon>Eukaryota</taxon>
        <taxon>Sar</taxon>
        <taxon>Stramenopiles</taxon>
        <taxon>Ochrophyta</taxon>
        <taxon>Bolidophyceae</taxon>
        <taxon>Parmales</taxon>
        <taxon>Triparmaceae</taxon>
        <taxon>Tetraparma</taxon>
    </lineage>
</organism>
<protein>
    <submittedName>
        <fullName evidence="2">Uncharacterized protein</fullName>
    </submittedName>
</protein>
<dbReference type="Proteomes" id="UP001165060">
    <property type="component" value="Unassembled WGS sequence"/>
</dbReference>